<name>A0ABV9QRQ7_9GAMM</name>
<protein>
    <recommendedName>
        <fullName evidence="5">DUF4175 domain-containing protein</fullName>
    </recommendedName>
</protein>
<dbReference type="EMBL" id="JBHSHD010000005">
    <property type="protein sequence ID" value="MFC4819761.1"/>
    <property type="molecule type" value="Genomic_DNA"/>
</dbReference>
<evidence type="ECO:0000256" key="1">
    <source>
        <dbReference type="SAM" id="MobiDB-lite"/>
    </source>
</evidence>
<dbReference type="Proteomes" id="UP001595886">
    <property type="component" value="Unassembled WGS sequence"/>
</dbReference>
<feature type="transmembrane region" description="Helical" evidence="2">
    <location>
        <begin position="47"/>
        <end position="65"/>
    </location>
</feature>
<evidence type="ECO:0000313" key="3">
    <source>
        <dbReference type="EMBL" id="MFC4819761.1"/>
    </source>
</evidence>
<keyword evidence="2" id="KW-1133">Transmembrane helix</keyword>
<evidence type="ECO:0008006" key="5">
    <source>
        <dbReference type="Google" id="ProtNLM"/>
    </source>
</evidence>
<feature type="compositionally biased region" description="Basic and acidic residues" evidence="1">
    <location>
        <begin position="483"/>
        <end position="507"/>
    </location>
</feature>
<comment type="caution">
    <text evidence="3">The sequence shown here is derived from an EMBL/GenBank/DDBJ whole genome shotgun (WGS) entry which is preliminary data.</text>
</comment>
<evidence type="ECO:0000256" key="2">
    <source>
        <dbReference type="SAM" id="Phobius"/>
    </source>
</evidence>
<feature type="region of interest" description="Disordered" evidence="1">
    <location>
        <begin position="465"/>
        <end position="517"/>
    </location>
</feature>
<accession>A0ABV9QRQ7</accession>
<organism evidence="3 4">
    <name type="scientific">Dokdonella ginsengisoli</name>
    <dbReference type="NCBI Taxonomy" id="363846"/>
    <lineage>
        <taxon>Bacteria</taxon>
        <taxon>Pseudomonadati</taxon>
        <taxon>Pseudomonadota</taxon>
        <taxon>Gammaproteobacteria</taxon>
        <taxon>Lysobacterales</taxon>
        <taxon>Rhodanobacteraceae</taxon>
        <taxon>Dokdonella</taxon>
    </lineage>
</organism>
<keyword evidence="4" id="KW-1185">Reference proteome</keyword>
<gene>
    <name evidence="3" type="ORF">ACFO6Q_05475</name>
</gene>
<keyword evidence="2" id="KW-0472">Membrane</keyword>
<proteinExistence type="predicted"/>
<sequence length="727" mass="77815">MTLDPQLHRLRRAAARRRLAIVAAGALPLAVATVALAARLAGTSAAIVVAAVALAVVVAIAWRAWRGVDDAWLARRLDAAEPQLDDSSALLFRDAAALSALQRLQRERVLSRLAASAADPRPAWPRSPLLASAALAIVLLLATLAWRPQGTGRDAAQPEAGARSGDATALAQVRLDIEAPAYTGVAPRAEAALDAKAPEGSRLRWSLRFDPQPQAAALAFHDGSRLALVRDGADWRGERVLAASSLYRIELQGAPPPADDRLHRLDAIVDRAPEVRVLEPEKTLTLLEARQDVWNLVFEAEDDYGIGSAELQVTLAQGGGENVTFKEQTIALQGEAVDADAGARHRRFRHGLDLAALGIAQGDDVIVRLVVGDNRQPTPNTTRSASFILRWPAEASSDSAGLEGIVQKTMPAYFRSQRQIIIDSEALLAERGKLDDDTFLSRSDAIGVDQKILRLRYGQFLGEESETHAQHAQAEEQAAASADGHDESHDEHAGGDEHAHGAADPHAHGAPQAPAKFGAEGNTLAEYGHVHDIAEAATLLDPETKGILKSALAEMWQAELHLRQGRPDEALPYEHRALEFIKQVQQSTRIYLARVGLELPPPDEARRLSGERKGVEDRVGSLAAATVDDAAIASLWRALSAGGEPDWDASVAWLREREASLPDALGVLAAIDRARRDPACASCRASLRDQLWPLLPVPATAGAPRAAPDAAGRAYLDALRPEAGATR</sequence>
<evidence type="ECO:0000313" key="4">
    <source>
        <dbReference type="Proteomes" id="UP001595886"/>
    </source>
</evidence>
<feature type="compositionally biased region" description="Low complexity" evidence="1">
    <location>
        <begin position="470"/>
        <end position="482"/>
    </location>
</feature>
<dbReference type="RefSeq" id="WP_380019556.1">
    <property type="nucleotide sequence ID" value="NZ_JBHSHD010000005.1"/>
</dbReference>
<feature type="transmembrane region" description="Helical" evidence="2">
    <location>
        <begin position="129"/>
        <end position="146"/>
    </location>
</feature>
<keyword evidence="2" id="KW-0812">Transmembrane</keyword>
<reference evidence="4" key="1">
    <citation type="journal article" date="2019" name="Int. J. Syst. Evol. Microbiol.">
        <title>The Global Catalogue of Microorganisms (GCM) 10K type strain sequencing project: providing services to taxonomists for standard genome sequencing and annotation.</title>
        <authorList>
            <consortium name="The Broad Institute Genomics Platform"/>
            <consortium name="The Broad Institute Genome Sequencing Center for Infectious Disease"/>
            <person name="Wu L."/>
            <person name="Ma J."/>
        </authorList>
    </citation>
    <scope>NUCLEOTIDE SEQUENCE [LARGE SCALE GENOMIC DNA]</scope>
    <source>
        <strain evidence="4">CCUG 30340</strain>
    </source>
</reference>